<keyword evidence="1" id="KW-0472">Membrane</keyword>
<organism evidence="3 4">
    <name type="scientific">Anaeromyces robustus</name>
    <dbReference type="NCBI Taxonomy" id="1754192"/>
    <lineage>
        <taxon>Eukaryota</taxon>
        <taxon>Fungi</taxon>
        <taxon>Fungi incertae sedis</taxon>
        <taxon>Chytridiomycota</taxon>
        <taxon>Chytridiomycota incertae sedis</taxon>
        <taxon>Neocallimastigomycetes</taxon>
        <taxon>Neocallimastigales</taxon>
        <taxon>Neocallimastigaceae</taxon>
        <taxon>Anaeromyces</taxon>
    </lineage>
</organism>
<dbReference type="Gene3D" id="3.40.50.720">
    <property type="entry name" value="NAD(P)-binding Rossmann-like Domain"/>
    <property type="match status" value="1"/>
</dbReference>
<dbReference type="InterPro" id="IPR036291">
    <property type="entry name" value="NAD(P)-bd_dom_sf"/>
</dbReference>
<evidence type="ECO:0000313" key="3">
    <source>
        <dbReference type="EMBL" id="ORX85200.1"/>
    </source>
</evidence>
<feature type="transmembrane region" description="Helical" evidence="1">
    <location>
        <begin position="445"/>
        <end position="463"/>
    </location>
</feature>
<dbReference type="Proteomes" id="UP000193944">
    <property type="component" value="Unassembled WGS sequence"/>
</dbReference>
<dbReference type="InterPro" id="IPR002656">
    <property type="entry name" value="Acyl_transf_3_dom"/>
</dbReference>
<dbReference type="STRING" id="1754192.A0A1Y1XHH7"/>
<keyword evidence="4" id="KW-1185">Reference proteome</keyword>
<feature type="transmembrane region" description="Helical" evidence="1">
    <location>
        <begin position="511"/>
        <end position="533"/>
    </location>
</feature>
<evidence type="ECO:0000256" key="1">
    <source>
        <dbReference type="SAM" id="Phobius"/>
    </source>
</evidence>
<feature type="transmembrane region" description="Helical" evidence="1">
    <location>
        <begin position="383"/>
        <end position="400"/>
    </location>
</feature>
<feature type="transmembrane region" description="Helical" evidence="1">
    <location>
        <begin position="483"/>
        <end position="504"/>
    </location>
</feature>
<accession>A0A1Y1XHH7</accession>
<feature type="transmembrane region" description="Helical" evidence="1">
    <location>
        <begin position="320"/>
        <end position="338"/>
    </location>
</feature>
<comment type="caution">
    <text evidence="3">The sequence shown here is derived from an EMBL/GenBank/DDBJ whole genome shotgun (WGS) entry which is preliminary data.</text>
</comment>
<dbReference type="InterPro" id="IPR052734">
    <property type="entry name" value="Nod_factor_acetyltransferase"/>
</dbReference>
<dbReference type="OrthoDB" id="430436at2759"/>
<protein>
    <recommendedName>
        <fullName evidence="2">Acyltransferase 3 domain-containing protein</fullName>
    </recommendedName>
</protein>
<feature type="transmembrane region" description="Helical" evidence="1">
    <location>
        <begin position="293"/>
        <end position="313"/>
    </location>
</feature>
<dbReference type="GO" id="GO:0016747">
    <property type="term" value="F:acyltransferase activity, transferring groups other than amino-acyl groups"/>
    <property type="evidence" value="ECO:0007669"/>
    <property type="project" value="InterPro"/>
</dbReference>
<keyword evidence="1" id="KW-1133">Transmembrane helix</keyword>
<dbReference type="AlphaFoldDB" id="A0A1Y1XHH7"/>
<dbReference type="SUPFAM" id="SSF51735">
    <property type="entry name" value="NAD(P)-binding Rossmann-fold domains"/>
    <property type="match status" value="1"/>
</dbReference>
<dbReference type="PANTHER" id="PTHR37312:SF1">
    <property type="entry name" value="MEMBRANE-BOUND ACYLTRANSFERASE YKRP-RELATED"/>
    <property type="match status" value="1"/>
</dbReference>
<feature type="domain" description="Acyltransferase 3" evidence="2">
    <location>
        <begin position="265"/>
        <end position="560"/>
    </location>
</feature>
<sequence>MLSALVVGSTDATSVQVISELLKSGNFDRVTIIARKEINYQGQNKDHLIQHIVEIDKLEEHKELFKDYTHMFSCSENVGRINNETQNIENSDQDYIINASKIFKEVNSNKNLHFIYLSSSNNERVDEELKSLKFSRLTIFKPAYITEKAPDVIASNVITPIVDEVSTIPIVTLAKALVNIIQLPPQGYNDNNNNSNVIEYINNKDAYLIAKCCNPEDSDIGSTSSLSLTLYSKDYRNSRMKDEKYNSINTGTENPIKTRKRYYTADNIRCFLMFLVVFGHLIESFDGPVRRDIYVFIYIFHMPFFIFLSGWFARFNPKKILRHLVFTYVVFQCIYIGTDMALNYTEGLAFSISTPYWTLWYLFSLVGYYLLIPFFTTNNKKDAFIFIGCSCIIVPLSYVIENFDRYLSISRSISFFPYFIAGYYFSQIFKPGSIIDINKNLKLKWSGFLIPVFILTQTLLIILNVPDNSIYRISPEKNWKFSLVVPIIMAMCNMAFIPLSLFWVPNKKIPIITSLGQNTLPIYIFHVGIVLVAKITKVFRFAESINILISFGISVFTMILLGNHYLANVFKKIF</sequence>
<name>A0A1Y1XHH7_9FUNG</name>
<dbReference type="PANTHER" id="PTHR37312">
    <property type="entry name" value="MEMBRANE-BOUND ACYLTRANSFERASE YKRP-RELATED"/>
    <property type="match status" value="1"/>
</dbReference>
<feature type="transmembrane region" description="Helical" evidence="1">
    <location>
        <begin position="262"/>
        <end position="281"/>
    </location>
</feature>
<reference evidence="3 4" key="1">
    <citation type="submission" date="2016-08" db="EMBL/GenBank/DDBJ databases">
        <title>A Parts List for Fungal Cellulosomes Revealed by Comparative Genomics.</title>
        <authorList>
            <consortium name="DOE Joint Genome Institute"/>
            <person name="Haitjema C.H."/>
            <person name="Gilmore S.P."/>
            <person name="Henske J.K."/>
            <person name="Solomon K.V."/>
            <person name="De Groot R."/>
            <person name="Kuo A."/>
            <person name="Mondo S.J."/>
            <person name="Salamov A.A."/>
            <person name="Labutti K."/>
            <person name="Zhao Z."/>
            <person name="Chiniquy J."/>
            <person name="Barry K."/>
            <person name="Brewer H.M."/>
            <person name="Purvine S.O."/>
            <person name="Wright A.T."/>
            <person name="Boxma B."/>
            <person name="Van Alen T."/>
            <person name="Hackstein J.H."/>
            <person name="Baker S.E."/>
            <person name="Grigoriev I.V."/>
            <person name="O'Malley M.A."/>
        </authorList>
    </citation>
    <scope>NUCLEOTIDE SEQUENCE [LARGE SCALE GENOMIC DNA]</scope>
    <source>
        <strain evidence="3 4">S4</strain>
    </source>
</reference>
<feature type="transmembrane region" description="Helical" evidence="1">
    <location>
        <begin position="358"/>
        <end position="376"/>
    </location>
</feature>
<dbReference type="Pfam" id="PF01757">
    <property type="entry name" value="Acyl_transf_3"/>
    <property type="match status" value="1"/>
</dbReference>
<reference evidence="3 4" key="2">
    <citation type="submission" date="2016-08" db="EMBL/GenBank/DDBJ databases">
        <title>Pervasive Adenine N6-methylation of Active Genes in Fungi.</title>
        <authorList>
            <consortium name="DOE Joint Genome Institute"/>
            <person name="Mondo S.J."/>
            <person name="Dannebaum R.O."/>
            <person name="Kuo R.C."/>
            <person name="Labutti K."/>
            <person name="Haridas S."/>
            <person name="Kuo A."/>
            <person name="Salamov A."/>
            <person name="Ahrendt S.R."/>
            <person name="Lipzen A."/>
            <person name="Sullivan W."/>
            <person name="Andreopoulos W.B."/>
            <person name="Clum A."/>
            <person name="Lindquist E."/>
            <person name="Daum C."/>
            <person name="Ramamoorthy G.K."/>
            <person name="Gryganskyi A."/>
            <person name="Culley D."/>
            <person name="Magnuson J.K."/>
            <person name="James T.Y."/>
            <person name="O'Malley M.A."/>
            <person name="Stajich J.E."/>
            <person name="Spatafora J.W."/>
            <person name="Visel A."/>
            <person name="Grigoriev I.V."/>
        </authorList>
    </citation>
    <scope>NUCLEOTIDE SEQUENCE [LARGE SCALE GENOMIC DNA]</scope>
    <source>
        <strain evidence="3 4">S4</strain>
    </source>
</reference>
<feature type="transmembrane region" description="Helical" evidence="1">
    <location>
        <begin position="545"/>
        <end position="566"/>
    </location>
</feature>
<proteinExistence type="predicted"/>
<keyword evidence="1" id="KW-0812">Transmembrane</keyword>
<gene>
    <name evidence="3" type="ORF">BCR32DRAFT_276498</name>
</gene>
<evidence type="ECO:0000313" key="4">
    <source>
        <dbReference type="Proteomes" id="UP000193944"/>
    </source>
</evidence>
<dbReference type="EMBL" id="MCFG01000039">
    <property type="protein sequence ID" value="ORX85200.1"/>
    <property type="molecule type" value="Genomic_DNA"/>
</dbReference>
<evidence type="ECO:0000259" key="2">
    <source>
        <dbReference type="Pfam" id="PF01757"/>
    </source>
</evidence>